<proteinExistence type="predicted"/>
<reference evidence="2 3" key="1">
    <citation type="journal article" date="2016" name="ISME J.">
        <title>Chasing the elusive Euryarchaeota class WSA2: genomes reveal a uniquely fastidious methyl-reducing methanogen.</title>
        <authorList>
            <person name="Nobu M.K."/>
            <person name="Narihiro T."/>
            <person name="Kuroda K."/>
            <person name="Mei R."/>
            <person name="Liu W.T."/>
        </authorList>
    </citation>
    <scope>NUCLEOTIDE SEQUENCE [LARGE SCALE GENOMIC DNA]</scope>
    <source>
        <strain evidence="2">U1lsi0528_Bin089</strain>
    </source>
</reference>
<gene>
    <name evidence="2" type="ORF">AMQ74_01508</name>
</gene>
<dbReference type="Proteomes" id="UP000075578">
    <property type="component" value="Unassembled WGS sequence"/>
</dbReference>
<dbReference type="SUPFAM" id="SSF53807">
    <property type="entry name" value="Helical backbone' metal receptor"/>
    <property type="match status" value="1"/>
</dbReference>
<accession>A0A150IVF8</accession>
<dbReference type="Gene3D" id="3.40.50.1980">
    <property type="entry name" value="Nitrogenase molybdenum iron protein domain"/>
    <property type="match status" value="2"/>
</dbReference>
<dbReference type="PROSITE" id="PS50983">
    <property type="entry name" value="FE_B12_PBP"/>
    <property type="match status" value="1"/>
</dbReference>
<feature type="domain" description="Fe/B12 periplasmic-binding" evidence="1">
    <location>
        <begin position="55"/>
        <end position="341"/>
    </location>
</feature>
<dbReference type="PANTHER" id="PTHR30535:SF34">
    <property type="entry name" value="MOLYBDATE-BINDING PROTEIN MOLA"/>
    <property type="match status" value="1"/>
</dbReference>
<dbReference type="EMBL" id="LNGD01000120">
    <property type="protein sequence ID" value="KYC49001.1"/>
    <property type="molecule type" value="Genomic_DNA"/>
</dbReference>
<evidence type="ECO:0000313" key="2">
    <source>
        <dbReference type="EMBL" id="KYC49001.1"/>
    </source>
</evidence>
<name>A0A150IVF8_9EURY</name>
<sequence>MGKYNKIIAIVAVLLITFSFLGCTQNLNSPQKSSTKEIVDMRGVTVTIPSDPQRVVIVDKGFILQSMVAIGVQDKIVASGGMLSSTNEKADDRDSLYLFPKILELPNIGYTFGGFNFETLISAKPDLVLWANSEYIKDNEITKEAMKKIETELKIPLVVINTPGAYDNPTMEKQYEGLMIIGKVFGKEKRAQEIINYTKSQIEMIYNRTKDIKDSEKPSTMYLGLRNDDSVGVVWGKNYGDAKFAEEVANIKNVYNEPNRQIMSAEQIIALNPDVIILATNSVLPDINILSTNSKYSSLQNVNAVKNKRIGSLGLLTWWGDFKLDYPTIMLISAKTVYPDKFKDIKVNKWVNDYHKKLYGLNDEQSQRLKEIQLLAWMDSNDF</sequence>
<dbReference type="InterPro" id="IPR050902">
    <property type="entry name" value="ABC_Transporter_SBP"/>
</dbReference>
<dbReference type="Pfam" id="PF01497">
    <property type="entry name" value="Peripla_BP_2"/>
    <property type="match status" value="1"/>
</dbReference>
<dbReference type="InterPro" id="IPR002491">
    <property type="entry name" value="ABC_transptr_periplasmic_BD"/>
</dbReference>
<protein>
    <submittedName>
        <fullName evidence="2">Corrinoid ABC transporter substrate-binding protein</fullName>
    </submittedName>
</protein>
<comment type="caution">
    <text evidence="2">The sequence shown here is derived from an EMBL/GenBank/DDBJ whole genome shotgun (WGS) entry which is preliminary data.</text>
</comment>
<dbReference type="PROSITE" id="PS51257">
    <property type="entry name" value="PROKAR_LIPOPROTEIN"/>
    <property type="match status" value="1"/>
</dbReference>
<dbReference type="PANTHER" id="PTHR30535">
    <property type="entry name" value="VITAMIN B12-BINDING PROTEIN"/>
    <property type="match status" value="1"/>
</dbReference>
<organism evidence="2 3">
    <name type="scientific">Candidatus Methanofastidiosum methylothiophilum</name>
    <dbReference type="NCBI Taxonomy" id="1705564"/>
    <lineage>
        <taxon>Archaea</taxon>
        <taxon>Methanobacteriati</taxon>
        <taxon>Methanobacteriota</taxon>
        <taxon>Stenosarchaea group</taxon>
        <taxon>Candidatus Methanofastidiosia</taxon>
        <taxon>Candidatus Methanofastidiosales</taxon>
        <taxon>Candidatus Methanofastidiosaceae</taxon>
        <taxon>Candidatus Methanofastidiosum</taxon>
    </lineage>
</organism>
<evidence type="ECO:0000259" key="1">
    <source>
        <dbReference type="PROSITE" id="PS50983"/>
    </source>
</evidence>
<evidence type="ECO:0000313" key="3">
    <source>
        <dbReference type="Proteomes" id="UP000075578"/>
    </source>
</evidence>
<dbReference type="AlphaFoldDB" id="A0A150IVF8"/>